<evidence type="ECO:0000256" key="4">
    <source>
        <dbReference type="ARBA" id="ARBA00023194"/>
    </source>
</evidence>
<keyword evidence="8" id="KW-1185">Reference proteome</keyword>
<dbReference type="Gene3D" id="3.40.50.2000">
    <property type="entry name" value="Glycogen Phosphorylase B"/>
    <property type="match status" value="2"/>
</dbReference>
<dbReference type="EMBL" id="JBHUKU010000008">
    <property type="protein sequence ID" value="MFD2460262.1"/>
    <property type="molecule type" value="Genomic_DNA"/>
</dbReference>
<keyword evidence="2" id="KW-0328">Glycosyltransferase</keyword>
<dbReference type="InterPro" id="IPR048284">
    <property type="entry name" value="EryCIII-like_N"/>
</dbReference>
<keyword evidence="4" id="KW-0045">Antibiotic biosynthesis</keyword>
<sequence length="419" mass="45413">MRVLLTTYAERTHFLMMVPLAWALRTAGHDVRVAVQPKLAGAVTGAGLTAVPVGNDRDLWDLMRRTGPVNILGVETGWPAPYDTAALSTPDWEHLVRGYRDIAVRWHKTSNVPLIGDLVDFARWWQPDLVLWEPTTYAGAIAAKACGAAHGRILIGEDVFGLTRDHFLRLRPAGGPDPLGEWLGAYARKYGGEFSEDMVTGQFTVDQLPASLRHRARLEHVPMRYVNYGGAAVVPDWLAEPPAKPRIALTMGLTAHDRTGGYPVDLQDVLDAVDGLEAELVATVSPEAQKQLKRVPDGTRLVPFVPLTALLTTCTVAVHHAGVGTLASTALRGIPQLTLPWDVDQPTLGNRLAAQEAGICVHATEATTEGIRDALTRLLAEPAFAKGAADLREEFLAMPAPNEVAARLADLVEHHRTEG</sequence>
<dbReference type="PANTHER" id="PTHR48050:SF13">
    <property type="entry name" value="STEROL 3-BETA-GLUCOSYLTRANSFERASE UGT80A2"/>
    <property type="match status" value="1"/>
</dbReference>
<evidence type="ECO:0000313" key="7">
    <source>
        <dbReference type="EMBL" id="MFD2460262.1"/>
    </source>
</evidence>
<comment type="caution">
    <text evidence="7">The sequence shown here is derived from an EMBL/GenBank/DDBJ whole genome shotgun (WGS) entry which is preliminary data.</text>
</comment>
<evidence type="ECO:0000256" key="1">
    <source>
        <dbReference type="ARBA" id="ARBA00006962"/>
    </source>
</evidence>
<accession>A0ABW5GGH1</accession>
<dbReference type="RefSeq" id="WP_345398110.1">
    <property type="nucleotide sequence ID" value="NZ_BAABHG010000009.1"/>
</dbReference>
<evidence type="ECO:0000256" key="3">
    <source>
        <dbReference type="ARBA" id="ARBA00022679"/>
    </source>
</evidence>
<feature type="domain" description="Erythromycin biosynthesis protein CIII-like C-terminal" evidence="5">
    <location>
        <begin position="268"/>
        <end position="411"/>
    </location>
</feature>
<dbReference type="InterPro" id="IPR050426">
    <property type="entry name" value="Glycosyltransferase_28"/>
</dbReference>
<dbReference type="PANTHER" id="PTHR48050">
    <property type="entry name" value="STEROL 3-BETA-GLUCOSYLTRANSFERASE"/>
    <property type="match status" value="1"/>
</dbReference>
<proteinExistence type="inferred from homology"/>
<dbReference type="InterPro" id="IPR010610">
    <property type="entry name" value="EryCIII-like_C"/>
</dbReference>
<evidence type="ECO:0000259" key="5">
    <source>
        <dbReference type="Pfam" id="PF06722"/>
    </source>
</evidence>
<organism evidence="7 8">
    <name type="scientific">Amycolatopsis samaneae</name>
    <dbReference type="NCBI Taxonomy" id="664691"/>
    <lineage>
        <taxon>Bacteria</taxon>
        <taxon>Bacillati</taxon>
        <taxon>Actinomycetota</taxon>
        <taxon>Actinomycetes</taxon>
        <taxon>Pseudonocardiales</taxon>
        <taxon>Pseudonocardiaceae</taxon>
        <taxon>Amycolatopsis</taxon>
    </lineage>
</organism>
<dbReference type="Proteomes" id="UP001597419">
    <property type="component" value="Unassembled WGS sequence"/>
</dbReference>
<evidence type="ECO:0000256" key="2">
    <source>
        <dbReference type="ARBA" id="ARBA00022676"/>
    </source>
</evidence>
<feature type="domain" description="Erythromycin biosynthesis protein CIII-like N-terminal" evidence="6">
    <location>
        <begin position="22"/>
        <end position="252"/>
    </location>
</feature>
<gene>
    <name evidence="7" type="ORF">ACFSYJ_16750</name>
</gene>
<dbReference type="InterPro" id="IPR002213">
    <property type="entry name" value="UDP_glucos_trans"/>
</dbReference>
<evidence type="ECO:0000259" key="6">
    <source>
        <dbReference type="Pfam" id="PF21036"/>
    </source>
</evidence>
<dbReference type="InterPro" id="IPR030953">
    <property type="entry name" value="Glycosyl_450act"/>
</dbReference>
<dbReference type="Pfam" id="PF21036">
    <property type="entry name" value="EryCIII-like_N"/>
    <property type="match status" value="1"/>
</dbReference>
<reference evidence="8" key="1">
    <citation type="journal article" date="2019" name="Int. J. Syst. Evol. Microbiol.">
        <title>The Global Catalogue of Microorganisms (GCM) 10K type strain sequencing project: providing services to taxonomists for standard genome sequencing and annotation.</title>
        <authorList>
            <consortium name="The Broad Institute Genomics Platform"/>
            <consortium name="The Broad Institute Genome Sequencing Center for Infectious Disease"/>
            <person name="Wu L."/>
            <person name="Ma J."/>
        </authorList>
    </citation>
    <scope>NUCLEOTIDE SEQUENCE [LARGE SCALE GENOMIC DNA]</scope>
    <source>
        <strain evidence="8">CGMCC 4.7643</strain>
    </source>
</reference>
<dbReference type="NCBIfam" id="TIGR04516">
    <property type="entry name" value="glycosyl_450act"/>
    <property type="match status" value="1"/>
</dbReference>
<dbReference type="Pfam" id="PF06722">
    <property type="entry name" value="EryCIII-like_C"/>
    <property type="match status" value="1"/>
</dbReference>
<name>A0ABW5GGH1_9PSEU</name>
<dbReference type="SUPFAM" id="SSF53756">
    <property type="entry name" value="UDP-Glycosyltransferase/glycogen phosphorylase"/>
    <property type="match status" value="1"/>
</dbReference>
<dbReference type="CDD" id="cd03784">
    <property type="entry name" value="GT1_Gtf-like"/>
    <property type="match status" value="1"/>
</dbReference>
<comment type="similarity">
    <text evidence="1">Belongs to the glycosyltransferase 28 family.</text>
</comment>
<evidence type="ECO:0000313" key="8">
    <source>
        <dbReference type="Proteomes" id="UP001597419"/>
    </source>
</evidence>
<keyword evidence="3" id="KW-0808">Transferase</keyword>
<protein>
    <submittedName>
        <fullName evidence="7">Activator-dependent family glycosyltransferase</fullName>
    </submittedName>
</protein>